<gene>
    <name evidence="1" type="ORF">RAG0_01152</name>
</gene>
<dbReference type="EMBL" id="FJUX01000004">
    <property type="protein sequence ID" value="CZS90005.1"/>
    <property type="molecule type" value="Genomic_DNA"/>
</dbReference>
<organism evidence="1 2">
    <name type="scientific">Rhynchosporium agropyri</name>
    <dbReference type="NCBI Taxonomy" id="914238"/>
    <lineage>
        <taxon>Eukaryota</taxon>
        <taxon>Fungi</taxon>
        <taxon>Dikarya</taxon>
        <taxon>Ascomycota</taxon>
        <taxon>Pezizomycotina</taxon>
        <taxon>Leotiomycetes</taxon>
        <taxon>Helotiales</taxon>
        <taxon>Ploettnerulaceae</taxon>
        <taxon>Rhynchosporium</taxon>
    </lineage>
</organism>
<name>A0A1E1JVT4_9HELO</name>
<protein>
    <submittedName>
        <fullName evidence="1">Uncharacterized protein</fullName>
    </submittedName>
</protein>
<reference evidence="2" key="1">
    <citation type="submission" date="2016-03" db="EMBL/GenBank/DDBJ databases">
        <authorList>
            <person name="Guldener U."/>
        </authorList>
    </citation>
    <scope>NUCLEOTIDE SEQUENCE [LARGE SCALE GENOMIC DNA]</scope>
    <source>
        <strain evidence="2">04CH-RAC-A.6.1</strain>
    </source>
</reference>
<proteinExistence type="predicted"/>
<accession>A0A1E1JVT4</accession>
<dbReference type="Proteomes" id="UP000178912">
    <property type="component" value="Unassembled WGS sequence"/>
</dbReference>
<sequence length="73" mass="8096">MPAFSVGLSEPTCPIHRIFTLHGIFTFATDSRPLMRLRSRLTGSVSLNVSQVRIETVHSCVSVSSVVKCRHEI</sequence>
<keyword evidence="2" id="KW-1185">Reference proteome</keyword>
<evidence type="ECO:0000313" key="2">
    <source>
        <dbReference type="Proteomes" id="UP000178912"/>
    </source>
</evidence>
<evidence type="ECO:0000313" key="1">
    <source>
        <dbReference type="EMBL" id="CZS90005.1"/>
    </source>
</evidence>
<dbReference type="AlphaFoldDB" id="A0A1E1JVT4"/>